<dbReference type="EMBL" id="MU006777">
    <property type="protein sequence ID" value="KAF2645842.1"/>
    <property type="molecule type" value="Genomic_DNA"/>
</dbReference>
<sequence>MSCPTCHNLNLTNPSILEPPRTPYDEEILGPTACLYISFPTLIASADTGCQSCFFLHQGIRKFADPNQALRLEGSDKVVEDDQLVVVLRGEKRVSREGRVLAWTVHVLVPERAGIVGGVPRLLFQWDWFPQVEFFTDDERVTRYWDLVPIVPARSLSSSSRECLGLARGWFDECLTSHTSCGSIQDTVAELPTRLLSVEPLFLYETQPGDKGQYAALSYCWGKSRAFTTTSNTLEDRKSGFEMSDLPKTCADAVMVARALGIKYIWIDSLCIIQDSQEDWSQESANMRHVYANSIITIAALDSPSSEAGLFVSSPGRETLKIPIKIPTHSPDTHPSDNDPTSPTANIYARIHSAKRKIGFLHWSGARTSWGDNAGLETRGWTLQEITLSKRVLWFGGTEAGYSCRSTTACECEPWLTTAHMQYPAWETNYPDHTARRARVEDSQSTDPLFVWYDFVERFSDRELSFQTDRLPALSGLAGAMARYLGGEYHFGHWIMGIQTSLLWRVPIFFHGSVEDLPRNVPEGYAPSWSWASVPWAIQCRKQDGSEFRHVDVVWDVCEVRAKKATKNLFGPGRGMVVVEAMVVPLVVEGDMFMFELSGGQKLEFWSTNDWYCDFRAQDAGEDGHWDSNSLRDKMLWFVLAVMSHDDDDVEEVEWGLSHKGVGEAIGLILVPAGNDTWRRIGLIEPRFTPEMTEAFRGGVARLETLKIM</sequence>
<gene>
    <name evidence="2" type="ORF">P280DRAFT_503883</name>
</gene>
<dbReference type="PANTHER" id="PTHR33112">
    <property type="entry name" value="DOMAIN PROTEIN, PUTATIVE-RELATED"/>
    <property type="match status" value="1"/>
</dbReference>
<accession>A0A6A6SEZ6</accession>
<feature type="domain" description="Heterokaryon incompatibility" evidence="1">
    <location>
        <begin position="214"/>
        <end position="385"/>
    </location>
</feature>
<proteinExistence type="predicted"/>
<dbReference type="OrthoDB" id="3486565at2759"/>
<keyword evidence="3" id="KW-1185">Reference proteome</keyword>
<evidence type="ECO:0000259" key="1">
    <source>
        <dbReference type="Pfam" id="PF06985"/>
    </source>
</evidence>
<dbReference type="Pfam" id="PF06985">
    <property type="entry name" value="HET"/>
    <property type="match status" value="1"/>
</dbReference>
<dbReference type="Proteomes" id="UP000799753">
    <property type="component" value="Unassembled WGS sequence"/>
</dbReference>
<evidence type="ECO:0000313" key="3">
    <source>
        <dbReference type="Proteomes" id="UP000799753"/>
    </source>
</evidence>
<organism evidence="2 3">
    <name type="scientific">Massarina eburnea CBS 473.64</name>
    <dbReference type="NCBI Taxonomy" id="1395130"/>
    <lineage>
        <taxon>Eukaryota</taxon>
        <taxon>Fungi</taxon>
        <taxon>Dikarya</taxon>
        <taxon>Ascomycota</taxon>
        <taxon>Pezizomycotina</taxon>
        <taxon>Dothideomycetes</taxon>
        <taxon>Pleosporomycetidae</taxon>
        <taxon>Pleosporales</taxon>
        <taxon>Massarineae</taxon>
        <taxon>Massarinaceae</taxon>
        <taxon>Massarina</taxon>
    </lineage>
</organism>
<dbReference type="AlphaFoldDB" id="A0A6A6SEZ6"/>
<reference evidence="2" key="1">
    <citation type="journal article" date="2020" name="Stud. Mycol.">
        <title>101 Dothideomycetes genomes: a test case for predicting lifestyles and emergence of pathogens.</title>
        <authorList>
            <person name="Haridas S."/>
            <person name="Albert R."/>
            <person name="Binder M."/>
            <person name="Bloem J."/>
            <person name="Labutti K."/>
            <person name="Salamov A."/>
            <person name="Andreopoulos B."/>
            <person name="Baker S."/>
            <person name="Barry K."/>
            <person name="Bills G."/>
            <person name="Bluhm B."/>
            <person name="Cannon C."/>
            <person name="Castanera R."/>
            <person name="Culley D."/>
            <person name="Daum C."/>
            <person name="Ezra D."/>
            <person name="Gonzalez J."/>
            <person name="Henrissat B."/>
            <person name="Kuo A."/>
            <person name="Liang C."/>
            <person name="Lipzen A."/>
            <person name="Lutzoni F."/>
            <person name="Magnuson J."/>
            <person name="Mondo S."/>
            <person name="Nolan M."/>
            <person name="Ohm R."/>
            <person name="Pangilinan J."/>
            <person name="Park H.-J."/>
            <person name="Ramirez L."/>
            <person name="Alfaro M."/>
            <person name="Sun H."/>
            <person name="Tritt A."/>
            <person name="Yoshinaga Y."/>
            <person name="Zwiers L.-H."/>
            <person name="Turgeon B."/>
            <person name="Goodwin S."/>
            <person name="Spatafora J."/>
            <person name="Crous P."/>
            <person name="Grigoriev I."/>
        </authorList>
    </citation>
    <scope>NUCLEOTIDE SEQUENCE</scope>
    <source>
        <strain evidence="2">CBS 473.64</strain>
    </source>
</reference>
<name>A0A6A6SEZ6_9PLEO</name>
<evidence type="ECO:0000313" key="2">
    <source>
        <dbReference type="EMBL" id="KAF2645842.1"/>
    </source>
</evidence>
<protein>
    <submittedName>
        <fullName evidence="2">HET-domain-containing protein</fullName>
    </submittedName>
</protein>
<dbReference type="PANTHER" id="PTHR33112:SF16">
    <property type="entry name" value="HETEROKARYON INCOMPATIBILITY DOMAIN-CONTAINING PROTEIN"/>
    <property type="match status" value="1"/>
</dbReference>
<dbReference type="InterPro" id="IPR010730">
    <property type="entry name" value="HET"/>
</dbReference>